<evidence type="ECO:0000256" key="4">
    <source>
        <dbReference type="ARBA" id="ARBA00023157"/>
    </source>
</evidence>
<dbReference type="SMART" id="SM00364">
    <property type="entry name" value="LRR_BAC"/>
    <property type="match status" value="5"/>
</dbReference>
<dbReference type="InterPro" id="IPR000884">
    <property type="entry name" value="TSP1_rpt"/>
</dbReference>
<evidence type="ECO:0000256" key="2">
    <source>
        <dbReference type="ARBA" id="ARBA00022729"/>
    </source>
</evidence>
<dbReference type="InterPro" id="IPR032675">
    <property type="entry name" value="LRR_dom_sf"/>
</dbReference>
<proteinExistence type="predicted"/>
<dbReference type="InterPro" id="IPR003591">
    <property type="entry name" value="Leu-rich_rpt_typical-subtyp"/>
</dbReference>
<dbReference type="AlphaFoldDB" id="A0A6J8CEZ3"/>
<evidence type="ECO:0000256" key="3">
    <source>
        <dbReference type="ARBA" id="ARBA00022737"/>
    </source>
</evidence>
<gene>
    <name evidence="6" type="ORF">MCOR_29026</name>
</gene>
<protein>
    <recommendedName>
        <fullName evidence="5">LRRNT domain-containing protein</fullName>
    </recommendedName>
</protein>
<dbReference type="InterPro" id="IPR036383">
    <property type="entry name" value="TSP1_rpt_sf"/>
</dbReference>
<dbReference type="OrthoDB" id="6157674at2759"/>
<dbReference type="SMART" id="SM00369">
    <property type="entry name" value="LRR_TYP"/>
    <property type="match status" value="8"/>
</dbReference>
<dbReference type="Pfam" id="PF13855">
    <property type="entry name" value="LRR_8"/>
    <property type="match status" value="3"/>
</dbReference>
<evidence type="ECO:0000259" key="5">
    <source>
        <dbReference type="SMART" id="SM00013"/>
    </source>
</evidence>
<sequence length="415" mass="45235">MLVRKSFPTIDTATHSTLSVKYLLRGLPDQSIAIELLTKRIKSITEISPVVVVIVIYSLLKRDLVNGCPSSCFCTGTEVNCLRISLDEIPANIPLNTTYLDLSGNYITTVGPNALSGFTSLTELDLSGNEITTVGPSALSGLTSLQYCKDLAYNDITTVGPNALSGLTSLTELDLEHNKLVSLPEDLLSSNTNLKNLDLESNKLESLPEGLLTMNTNLQNLYLEDNKLESLPEGLFTLNKNLQNLDLRNNSLVCLPKDLLSSNTNLEKLDLTNNNLVSLPKDLLSSNTNLKTLYLAGNPFICCLMIEFREWASNQTQLNYFGECTVLDKTEDIDIFDTEDCIIPAMVNGGWCPWFNSSCSVTCGDGVIIKTRTCDNPPPSDGGLNCDGSKTETSHCNLGKCPESCSHSKKGSNNK</sequence>
<dbReference type="EMBL" id="CACVKT020005268">
    <property type="protein sequence ID" value="CAC5394261.1"/>
    <property type="molecule type" value="Genomic_DNA"/>
</dbReference>
<dbReference type="Proteomes" id="UP000507470">
    <property type="component" value="Unassembled WGS sequence"/>
</dbReference>
<evidence type="ECO:0000313" key="6">
    <source>
        <dbReference type="EMBL" id="CAC5394261.1"/>
    </source>
</evidence>
<evidence type="ECO:0000256" key="1">
    <source>
        <dbReference type="ARBA" id="ARBA00022614"/>
    </source>
</evidence>
<keyword evidence="2" id="KW-0732">Signal</keyword>
<dbReference type="SMART" id="SM00013">
    <property type="entry name" value="LRRNT"/>
    <property type="match status" value="1"/>
</dbReference>
<feature type="domain" description="LRRNT" evidence="5">
    <location>
        <begin position="67"/>
        <end position="99"/>
    </location>
</feature>
<dbReference type="InterPro" id="IPR050541">
    <property type="entry name" value="LRR_TM_domain-containing"/>
</dbReference>
<dbReference type="SMART" id="SM00209">
    <property type="entry name" value="TSP1"/>
    <property type="match status" value="1"/>
</dbReference>
<dbReference type="PANTHER" id="PTHR24369">
    <property type="entry name" value="ANTIGEN BSP, PUTATIVE-RELATED"/>
    <property type="match status" value="1"/>
</dbReference>
<dbReference type="PROSITE" id="PS51450">
    <property type="entry name" value="LRR"/>
    <property type="match status" value="6"/>
</dbReference>
<dbReference type="Pfam" id="PF00090">
    <property type="entry name" value="TSP_1"/>
    <property type="match status" value="1"/>
</dbReference>
<dbReference type="FunFam" id="3.80.10.10:FF:001164">
    <property type="entry name" value="GH01279p"/>
    <property type="match status" value="1"/>
</dbReference>
<keyword evidence="3" id="KW-0677">Repeat</keyword>
<dbReference type="SMART" id="SM00365">
    <property type="entry name" value="LRR_SD22"/>
    <property type="match status" value="5"/>
</dbReference>
<reference evidence="6 7" key="1">
    <citation type="submission" date="2020-06" db="EMBL/GenBank/DDBJ databases">
        <authorList>
            <person name="Li R."/>
            <person name="Bekaert M."/>
        </authorList>
    </citation>
    <scope>NUCLEOTIDE SEQUENCE [LARGE SCALE GENOMIC DNA]</scope>
    <source>
        <strain evidence="7">wild</strain>
    </source>
</reference>
<name>A0A6J8CEZ3_MYTCO</name>
<dbReference type="InterPro" id="IPR001611">
    <property type="entry name" value="Leu-rich_rpt"/>
</dbReference>
<keyword evidence="7" id="KW-1185">Reference proteome</keyword>
<dbReference type="FunFam" id="2.20.100.10:FF:000001">
    <property type="entry name" value="semaphorin-5A isoform X1"/>
    <property type="match status" value="1"/>
</dbReference>
<accession>A0A6J8CEZ3</accession>
<dbReference type="Gene3D" id="3.80.10.10">
    <property type="entry name" value="Ribonuclease Inhibitor"/>
    <property type="match status" value="2"/>
</dbReference>
<dbReference type="Gene3D" id="2.20.100.10">
    <property type="entry name" value="Thrombospondin type-1 (TSP1) repeat"/>
    <property type="match status" value="1"/>
</dbReference>
<dbReference type="GO" id="GO:0005886">
    <property type="term" value="C:plasma membrane"/>
    <property type="evidence" value="ECO:0007669"/>
    <property type="project" value="TreeGrafter"/>
</dbReference>
<dbReference type="PROSITE" id="PS50092">
    <property type="entry name" value="TSP1"/>
    <property type="match status" value="1"/>
</dbReference>
<dbReference type="PANTHER" id="PTHR24369:SF211">
    <property type="entry name" value="LEUCINE-RICH REPEAT-CONTAINING PROTEIN 15-LIKE"/>
    <property type="match status" value="1"/>
</dbReference>
<dbReference type="PRINTS" id="PR00019">
    <property type="entry name" value="LEURICHRPT"/>
</dbReference>
<evidence type="ECO:0000313" key="7">
    <source>
        <dbReference type="Proteomes" id="UP000507470"/>
    </source>
</evidence>
<dbReference type="SUPFAM" id="SSF52058">
    <property type="entry name" value="L domain-like"/>
    <property type="match status" value="1"/>
</dbReference>
<dbReference type="InterPro" id="IPR000372">
    <property type="entry name" value="LRRNT"/>
</dbReference>
<dbReference type="SUPFAM" id="SSF82895">
    <property type="entry name" value="TSP-1 type 1 repeat"/>
    <property type="match status" value="1"/>
</dbReference>
<keyword evidence="1" id="KW-0433">Leucine-rich repeat</keyword>
<organism evidence="6 7">
    <name type="scientific">Mytilus coruscus</name>
    <name type="common">Sea mussel</name>
    <dbReference type="NCBI Taxonomy" id="42192"/>
    <lineage>
        <taxon>Eukaryota</taxon>
        <taxon>Metazoa</taxon>
        <taxon>Spiralia</taxon>
        <taxon>Lophotrochozoa</taxon>
        <taxon>Mollusca</taxon>
        <taxon>Bivalvia</taxon>
        <taxon>Autobranchia</taxon>
        <taxon>Pteriomorphia</taxon>
        <taxon>Mytilida</taxon>
        <taxon>Mytiloidea</taxon>
        <taxon>Mytilidae</taxon>
        <taxon>Mytilinae</taxon>
        <taxon>Mytilus</taxon>
    </lineage>
</organism>
<keyword evidence="4" id="KW-1015">Disulfide bond</keyword>